<gene>
    <name evidence="1" type="ORF">I7I53_07314</name>
</gene>
<dbReference type="VEuPathDB" id="FungiDB:I7I53_07314"/>
<protein>
    <submittedName>
        <fullName evidence="1">Uncharacterized protein</fullName>
    </submittedName>
</protein>
<evidence type="ECO:0000313" key="2">
    <source>
        <dbReference type="Proteomes" id="UP000663419"/>
    </source>
</evidence>
<reference evidence="1" key="1">
    <citation type="submission" date="2021-01" db="EMBL/GenBank/DDBJ databases">
        <title>Chromosome-level genome assembly of a human fungal pathogen reveals clustering of transcriptionally co-regulated genes.</title>
        <authorList>
            <person name="Voorhies M."/>
            <person name="Cohen S."/>
            <person name="Shea T.P."/>
            <person name="Petrus S."/>
            <person name="Munoz J.F."/>
            <person name="Poplawski S."/>
            <person name="Goldman W.E."/>
            <person name="Michael T."/>
            <person name="Cuomo C.A."/>
            <person name="Sil A."/>
            <person name="Beyhan S."/>
        </authorList>
    </citation>
    <scope>NUCLEOTIDE SEQUENCE</scope>
    <source>
        <strain evidence="1">H88</strain>
    </source>
</reference>
<proteinExistence type="predicted"/>
<accession>A0A8A1LJ85</accession>
<dbReference type="AlphaFoldDB" id="A0A8A1LJ85"/>
<name>A0A8A1LJ85_AJEC8</name>
<dbReference type="Proteomes" id="UP000663419">
    <property type="component" value="Chromosome 2"/>
</dbReference>
<organism evidence="1 2">
    <name type="scientific">Ajellomyces capsulatus (strain H88)</name>
    <name type="common">Darling's disease fungus</name>
    <name type="synonym">Histoplasma capsulatum</name>
    <dbReference type="NCBI Taxonomy" id="544711"/>
    <lineage>
        <taxon>Eukaryota</taxon>
        <taxon>Fungi</taxon>
        <taxon>Dikarya</taxon>
        <taxon>Ascomycota</taxon>
        <taxon>Pezizomycotina</taxon>
        <taxon>Eurotiomycetes</taxon>
        <taxon>Eurotiomycetidae</taxon>
        <taxon>Onygenales</taxon>
        <taxon>Ajellomycetaceae</taxon>
        <taxon>Histoplasma</taxon>
    </lineage>
</organism>
<dbReference type="EMBL" id="CP069103">
    <property type="protein sequence ID" value="QSS51867.1"/>
    <property type="molecule type" value="Genomic_DNA"/>
</dbReference>
<sequence>MTLLKSHPLNSDLAYLSENNGYLRYGRASRILVIQPVKADHGDLRNPASKMVRYLVIARDYKSMENRWLKNNDINEDG</sequence>
<evidence type="ECO:0000313" key="1">
    <source>
        <dbReference type="EMBL" id="QSS51867.1"/>
    </source>
</evidence>